<organism evidence="2 3">
    <name type="scientific">Frondihabitans peucedani</name>
    <dbReference type="NCBI Taxonomy" id="598626"/>
    <lineage>
        <taxon>Bacteria</taxon>
        <taxon>Bacillati</taxon>
        <taxon>Actinomycetota</taxon>
        <taxon>Actinomycetes</taxon>
        <taxon>Micrococcales</taxon>
        <taxon>Microbacteriaceae</taxon>
        <taxon>Frondihabitans</taxon>
    </lineage>
</organism>
<protein>
    <recommendedName>
        <fullName evidence="1">VOC domain-containing protein</fullName>
    </recommendedName>
</protein>
<feature type="domain" description="VOC" evidence="1">
    <location>
        <begin position="3"/>
        <end position="126"/>
    </location>
</feature>
<dbReference type="InterPro" id="IPR004360">
    <property type="entry name" value="Glyas_Fos-R_dOase_dom"/>
</dbReference>
<dbReference type="InterPro" id="IPR029068">
    <property type="entry name" value="Glyas_Bleomycin-R_OHBP_Dase"/>
</dbReference>
<dbReference type="RefSeq" id="WP_344793138.1">
    <property type="nucleotide sequence ID" value="NZ_BAABAU010000001.1"/>
</dbReference>
<dbReference type="Proteomes" id="UP001501594">
    <property type="component" value="Unassembled WGS sequence"/>
</dbReference>
<dbReference type="PROSITE" id="PS51819">
    <property type="entry name" value="VOC"/>
    <property type="match status" value="1"/>
</dbReference>
<keyword evidence="3" id="KW-1185">Reference proteome</keyword>
<dbReference type="SUPFAM" id="SSF54593">
    <property type="entry name" value="Glyoxalase/Bleomycin resistance protein/Dihydroxybiphenyl dioxygenase"/>
    <property type="match status" value="1"/>
</dbReference>
<evidence type="ECO:0000259" key="1">
    <source>
        <dbReference type="PROSITE" id="PS51819"/>
    </source>
</evidence>
<dbReference type="CDD" id="cd06587">
    <property type="entry name" value="VOC"/>
    <property type="match status" value="1"/>
</dbReference>
<evidence type="ECO:0000313" key="2">
    <source>
        <dbReference type="EMBL" id="GAA4264545.1"/>
    </source>
</evidence>
<accession>A0ABP8DX58</accession>
<sequence length="126" mass="13393">MITTDHAFSGFSVRDTAEARAFYQDVLGLVVSENAMGILDLTLPGGAHVIAYPKTDHVPAAFTVLNFHVADIDRAVAELEAAGVRLEDYGGYADEKGVMRGKAAGRGPDIAWFLDPSGNILSILSD</sequence>
<dbReference type="EMBL" id="BAABAU010000001">
    <property type="protein sequence ID" value="GAA4264545.1"/>
    <property type="molecule type" value="Genomic_DNA"/>
</dbReference>
<gene>
    <name evidence="2" type="ORF">GCM10022256_01570</name>
</gene>
<reference evidence="3" key="1">
    <citation type="journal article" date="2019" name="Int. J. Syst. Evol. Microbiol.">
        <title>The Global Catalogue of Microorganisms (GCM) 10K type strain sequencing project: providing services to taxonomists for standard genome sequencing and annotation.</title>
        <authorList>
            <consortium name="The Broad Institute Genomics Platform"/>
            <consortium name="The Broad Institute Genome Sequencing Center for Infectious Disease"/>
            <person name="Wu L."/>
            <person name="Ma J."/>
        </authorList>
    </citation>
    <scope>NUCLEOTIDE SEQUENCE [LARGE SCALE GENOMIC DNA]</scope>
    <source>
        <strain evidence="3">JCM 17442</strain>
    </source>
</reference>
<evidence type="ECO:0000313" key="3">
    <source>
        <dbReference type="Proteomes" id="UP001501594"/>
    </source>
</evidence>
<dbReference type="Pfam" id="PF00903">
    <property type="entry name" value="Glyoxalase"/>
    <property type="match status" value="1"/>
</dbReference>
<comment type="caution">
    <text evidence="2">The sequence shown here is derived from an EMBL/GenBank/DDBJ whole genome shotgun (WGS) entry which is preliminary data.</text>
</comment>
<dbReference type="Gene3D" id="3.10.180.10">
    <property type="entry name" value="2,3-Dihydroxybiphenyl 1,2-Dioxygenase, domain 1"/>
    <property type="match status" value="1"/>
</dbReference>
<name>A0ABP8DX58_9MICO</name>
<proteinExistence type="predicted"/>
<dbReference type="InterPro" id="IPR037523">
    <property type="entry name" value="VOC_core"/>
</dbReference>